<feature type="binding site" evidence="2">
    <location>
        <position position="6"/>
    </location>
    <ligand>
        <name>prephenate</name>
        <dbReference type="ChEBI" id="CHEBI:29934"/>
    </ligand>
</feature>
<dbReference type="UniPathway" id="UPA00120">
    <property type="reaction ID" value="UER00203"/>
</dbReference>
<name>A0A1I1ZQJ1_9BACI</name>
<comment type="catalytic activity">
    <reaction evidence="3">
        <text>chorismate = prephenate</text>
        <dbReference type="Rhea" id="RHEA:13897"/>
        <dbReference type="ChEBI" id="CHEBI:29748"/>
        <dbReference type="ChEBI" id="CHEBI:29934"/>
        <dbReference type="EC" id="5.4.99.5"/>
    </reaction>
</comment>
<proteinExistence type="predicted"/>
<keyword evidence="2 3" id="KW-0057">Aromatic amino acid biosynthesis</keyword>
<dbReference type="Pfam" id="PF07736">
    <property type="entry name" value="CM_1"/>
    <property type="match status" value="1"/>
</dbReference>
<dbReference type="OrthoDB" id="9802232at2"/>
<gene>
    <name evidence="4" type="ORF">SAMN05192532_101388</name>
</gene>
<dbReference type="InterPro" id="IPR035959">
    <property type="entry name" value="RutC-like_sf"/>
</dbReference>
<accession>A0A1I1ZQJ1</accession>
<evidence type="ECO:0000256" key="2">
    <source>
        <dbReference type="PIRSR" id="PIRSR005965-1"/>
    </source>
</evidence>
<dbReference type="GO" id="GO:0004106">
    <property type="term" value="F:chorismate mutase activity"/>
    <property type="evidence" value="ECO:0007669"/>
    <property type="project" value="UniProtKB-UniRule"/>
</dbReference>
<dbReference type="RefSeq" id="WP_091656618.1">
    <property type="nucleotide sequence ID" value="NZ_FONT01000001.1"/>
</dbReference>
<dbReference type="EC" id="5.4.99.5" evidence="1 3"/>
<dbReference type="PROSITE" id="PS51167">
    <property type="entry name" value="CHORISMATE_MUT_1"/>
    <property type="match status" value="1"/>
</dbReference>
<evidence type="ECO:0000313" key="5">
    <source>
        <dbReference type="Proteomes" id="UP000199516"/>
    </source>
</evidence>
<feature type="binding site" evidence="2">
    <location>
        <position position="89"/>
    </location>
    <ligand>
        <name>prephenate</name>
        <dbReference type="ChEBI" id="CHEBI:29934"/>
    </ligand>
</feature>
<organism evidence="4 5">
    <name type="scientific">Alteribacillus iranensis</name>
    <dbReference type="NCBI Taxonomy" id="930128"/>
    <lineage>
        <taxon>Bacteria</taxon>
        <taxon>Bacillati</taxon>
        <taxon>Bacillota</taxon>
        <taxon>Bacilli</taxon>
        <taxon>Bacillales</taxon>
        <taxon>Bacillaceae</taxon>
        <taxon>Alteribacillus</taxon>
    </lineage>
</organism>
<dbReference type="GO" id="GO:0046417">
    <property type="term" value="P:chorismate metabolic process"/>
    <property type="evidence" value="ECO:0007669"/>
    <property type="project" value="TreeGrafter"/>
</dbReference>
<dbReference type="PANTHER" id="PTHR21164:SF0">
    <property type="entry name" value="CHORISMATE MUTASE AROH"/>
    <property type="match status" value="1"/>
</dbReference>
<dbReference type="AlphaFoldDB" id="A0A1I1ZQJ1"/>
<dbReference type="Gene3D" id="3.30.1330.40">
    <property type="entry name" value="RutC-like"/>
    <property type="match status" value="1"/>
</dbReference>
<dbReference type="GO" id="GO:0009073">
    <property type="term" value="P:aromatic amino acid family biosynthetic process"/>
    <property type="evidence" value="ECO:0007669"/>
    <property type="project" value="UniProtKB-UniRule"/>
</dbReference>
<sequence length="124" mass="13829">MIRGVRGATTIKKDQEEEVVQATKELLDEMISANDLDPEKVSHIWFTVTSDIQSAFPAKAARLIAGWQFVPVMCAQEIPVPGSLPLCVRIMLSAELDKSQKDVQHVYLNEAVRLRPDLGLTNKK</sequence>
<dbReference type="EMBL" id="FONT01000001">
    <property type="protein sequence ID" value="SFE33989.1"/>
    <property type="molecule type" value="Genomic_DNA"/>
</dbReference>
<evidence type="ECO:0000256" key="1">
    <source>
        <dbReference type="NCBIfam" id="TIGR01796"/>
    </source>
</evidence>
<protein>
    <recommendedName>
        <fullName evidence="1 3">chorismate mutase</fullName>
        <ecNumber evidence="1 3">5.4.99.5</ecNumber>
    </recommendedName>
</protein>
<feature type="binding site" evidence="2">
    <location>
        <position position="107"/>
    </location>
    <ligand>
        <name>prephenate</name>
        <dbReference type="ChEBI" id="CHEBI:29934"/>
    </ligand>
</feature>
<dbReference type="PIRSF" id="PIRSF005965">
    <property type="entry name" value="Chor_mut_AroH"/>
    <property type="match status" value="1"/>
</dbReference>
<dbReference type="SUPFAM" id="SSF55298">
    <property type="entry name" value="YjgF-like"/>
    <property type="match status" value="1"/>
</dbReference>
<dbReference type="Proteomes" id="UP000199516">
    <property type="component" value="Unassembled WGS sequence"/>
</dbReference>
<dbReference type="InterPro" id="IPR008243">
    <property type="entry name" value="Chorismate_mutase_AroH"/>
</dbReference>
<keyword evidence="3" id="KW-0413">Isomerase</keyword>
<dbReference type="NCBIfam" id="TIGR01796">
    <property type="entry name" value="CM_mono_aroH"/>
    <property type="match status" value="1"/>
</dbReference>
<evidence type="ECO:0000313" key="4">
    <source>
        <dbReference type="EMBL" id="SFE33989.1"/>
    </source>
</evidence>
<dbReference type="CDD" id="cd02185">
    <property type="entry name" value="AroH"/>
    <property type="match status" value="1"/>
</dbReference>
<dbReference type="PANTHER" id="PTHR21164">
    <property type="entry name" value="CHORISMATE MUTASE"/>
    <property type="match status" value="1"/>
</dbReference>
<keyword evidence="2 3" id="KW-0028">Amino-acid biosynthesis</keyword>
<reference evidence="4 5" key="1">
    <citation type="submission" date="2016-10" db="EMBL/GenBank/DDBJ databases">
        <authorList>
            <person name="de Groot N.N."/>
        </authorList>
    </citation>
    <scope>NUCLEOTIDE SEQUENCE [LARGE SCALE GENOMIC DNA]</scope>
    <source>
        <strain evidence="4 5">DSM 23995</strain>
    </source>
</reference>
<evidence type="ECO:0000256" key="3">
    <source>
        <dbReference type="PROSITE-ProRule" id="PRU00514"/>
    </source>
</evidence>
<keyword evidence="5" id="KW-1185">Reference proteome</keyword>
<dbReference type="GO" id="GO:0008652">
    <property type="term" value="P:amino acid biosynthetic process"/>
    <property type="evidence" value="ECO:0007669"/>
    <property type="project" value="UniProtKB-UniRule"/>
</dbReference>
<dbReference type="STRING" id="930128.SAMN05192532_101388"/>